<proteinExistence type="predicted"/>
<gene>
    <name evidence="3" type="ORF">CLOSTMETH_03450</name>
</gene>
<reference evidence="3 4" key="2">
    <citation type="submission" date="2009-02" db="EMBL/GenBank/DDBJ databases">
        <title>Draft genome sequence of Clostridium methylpentosum (DSM 5476).</title>
        <authorList>
            <person name="Sudarsanam P."/>
            <person name="Ley R."/>
            <person name="Guruge J."/>
            <person name="Turnbaugh P.J."/>
            <person name="Mahowald M."/>
            <person name="Liep D."/>
            <person name="Gordon J."/>
        </authorList>
    </citation>
    <scope>NUCLEOTIDE SEQUENCE [LARGE SCALE GENOMIC DNA]</scope>
    <source>
        <strain evidence="3 4">DSM 5476</strain>
    </source>
</reference>
<dbReference type="AlphaFoldDB" id="C0EHV5"/>
<organism evidence="3 4">
    <name type="scientific">[Clostridium] methylpentosum DSM 5476</name>
    <dbReference type="NCBI Taxonomy" id="537013"/>
    <lineage>
        <taxon>Bacteria</taxon>
        <taxon>Bacillati</taxon>
        <taxon>Bacillota</taxon>
        <taxon>Clostridia</taxon>
        <taxon>Eubacteriales</taxon>
        <taxon>Oscillospiraceae</taxon>
        <taxon>Oscillospiraceae incertae sedis</taxon>
    </lineage>
</organism>
<feature type="chain" id="PRO_5002896162" evidence="2">
    <location>
        <begin position="34"/>
        <end position="305"/>
    </location>
</feature>
<dbReference type="EMBL" id="ACEC01000122">
    <property type="protein sequence ID" value="EEG28927.1"/>
    <property type="molecule type" value="Genomic_DNA"/>
</dbReference>
<evidence type="ECO:0000256" key="2">
    <source>
        <dbReference type="SAM" id="SignalP"/>
    </source>
</evidence>
<keyword evidence="2" id="KW-0732">Signal</keyword>
<feature type="transmembrane region" description="Helical" evidence="1">
    <location>
        <begin position="277"/>
        <end position="297"/>
    </location>
</feature>
<evidence type="ECO:0000313" key="4">
    <source>
        <dbReference type="Proteomes" id="UP000003340"/>
    </source>
</evidence>
<keyword evidence="1" id="KW-0812">Transmembrane</keyword>
<evidence type="ECO:0000256" key="1">
    <source>
        <dbReference type="SAM" id="Phobius"/>
    </source>
</evidence>
<keyword evidence="1" id="KW-1133">Transmembrane helix</keyword>
<dbReference type="HOGENOM" id="CLU_920415_0_0_9"/>
<protein>
    <submittedName>
        <fullName evidence="3">Uncharacterized protein</fullName>
    </submittedName>
</protein>
<dbReference type="STRING" id="537013.CLOSTMETH_03450"/>
<reference evidence="3 4" key="1">
    <citation type="submission" date="2009-01" db="EMBL/GenBank/DDBJ databases">
        <authorList>
            <person name="Fulton L."/>
            <person name="Clifton S."/>
            <person name="Fulton B."/>
            <person name="Xu J."/>
            <person name="Minx P."/>
            <person name="Pepin K.H."/>
            <person name="Johnson M."/>
            <person name="Bhonagiri V."/>
            <person name="Nash W.E."/>
            <person name="Mardis E.R."/>
            <person name="Wilson R.K."/>
        </authorList>
    </citation>
    <scope>NUCLEOTIDE SEQUENCE [LARGE SCALE GENOMIC DNA]</scope>
    <source>
        <strain evidence="3 4">DSM 5476</strain>
    </source>
</reference>
<dbReference type="Proteomes" id="UP000003340">
    <property type="component" value="Unassembled WGS sequence"/>
</dbReference>
<comment type="caution">
    <text evidence="3">The sequence shown here is derived from an EMBL/GenBank/DDBJ whole genome shotgun (WGS) entry which is preliminary data.</text>
</comment>
<keyword evidence="4" id="KW-1185">Reference proteome</keyword>
<feature type="signal peptide" evidence="2">
    <location>
        <begin position="1"/>
        <end position="33"/>
    </location>
</feature>
<sequence>MKAEQERGSTCMKRSVCSVLILLLLLCPVAADAQEFGENGFESLPLSPEFEEISALESEILTQANHIAAVEFGQEDSFFSREDIGWDKAYKLYYECDPYELGTDCADELLALLSEEGNGLWEIPLSNEGKWVLVGVSVSSAPTDEMRDALTPEEFTRLEQQAGNWSICRIGVRKELEDYPAQVDALLQCQGVAPGCQKVLLQAFSKMRSPVALTIRDGRMESVAVFQEPWVLGTSKPFVFGSAKSSNIKEGAVLPFGQMCEIMERMDPPSSIPVQPLIIGVLSGTALLAALAIWLIWKFTRKPAK</sequence>
<accession>C0EHV5</accession>
<keyword evidence="1" id="KW-0472">Membrane</keyword>
<name>C0EHV5_9FIRM</name>
<evidence type="ECO:0000313" key="3">
    <source>
        <dbReference type="EMBL" id="EEG28927.1"/>
    </source>
</evidence>